<dbReference type="Pfam" id="PF11887">
    <property type="entry name" value="Mce4_CUP1"/>
    <property type="match status" value="1"/>
</dbReference>
<evidence type="ECO:0000259" key="2">
    <source>
        <dbReference type="Pfam" id="PF11887"/>
    </source>
</evidence>
<dbReference type="InterPro" id="IPR003399">
    <property type="entry name" value="Mce/MlaD"/>
</dbReference>
<reference evidence="4" key="1">
    <citation type="journal article" date="2019" name="Int. J. Syst. Evol. Microbiol.">
        <title>The Global Catalogue of Microorganisms (GCM) 10K type strain sequencing project: providing services to taxonomists for standard genome sequencing and annotation.</title>
        <authorList>
            <consortium name="The Broad Institute Genomics Platform"/>
            <consortium name="The Broad Institute Genome Sequencing Center for Infectious Disease"/>
            <person name="Wu L."/>
            <person name="Ma J."/>
        </authorList>
    </citation>
    <scope>NUCLEOTIDE SEQUENCE [LARGE SCALE GENOMIC DNA]</scope>
    <source>
        <strain evidence="4">KCTC 32255</strain>
    </source>
</reference>
<name>A0ABW2C7I7_9PSEU</name>
<dbReference type="InterPro" id="IPR024516">
    <property type="entry name" value="Mce_C"/>
</dbReference>
<proteinExistence type="predicted"/>
<dbReference type="Proteomes" id="UP001596337">
    <property type="component" value="Unassembled WGS sequence"/>
</dbReference>
<protein>
    <submittedName>
        <fullName evidence="3">MCE family protein</fullName>
    </submittedName>
</protein>
<dbReference type="EMBL" id="JBHSXX010000001">
    <property type="protein sequence ID" value="MFC6870789.1"/>
    <property type="molecule type" value="Genomic_DNA"/>
</dbReference>
<accession>A0ABW2C7I7</accession>
<dbReference type="NCBIfam" id="TIGR00996">
    <property type="entry name" value="Mtu_fam_mce"/>
    <property type="match status" value="1"/>
</dbReference>
<evidence type="ECO:0000313" key="3">
    <source>
        <dbReference type="EMBL" id="MFC6870789.1"/>
    </source>
</evidence>
<dbReference type="InterPro" id="IPR052336">
    <property type="entry name" value="MlaD_Phospholipid_Transporter"/>
</dbReference>
<sequence length="342" mass="36426">MRDAPTPRTRRPWRGWLTAGPRLGAVLAAVLVLVSGCGTVGGLYGVPLPGGADLGDHPYRVTAEFTDVLDLVPQSGVRVNDVPSGKVDSIALSADGRTAEVTMLLNGDVELPANTVARLRQSSMLGEKFVELAAPAEPRGTLRDGARIDVARTSRNTEVEEVLGALSMVLNGGGVSQLKSINAELNAAMTGNTGEIRSLLRRIKTFTASFDRNSDMLTKALDGTDKLAARLAEREDKITTLVNDLEPGIAVLADQRKALTTMLTSLDRLSDVAVETVDRSGDNLVADLRALEPTLRHLATAGDDLPAAMEMLLTFPFPDSALPAIKGDYINLYIEHHAKGGR</sequence>
<dbReference type="InterPro" id="IPR005693">
    <property type="entry name" value="Mce"/>
</dbReference>
<dbReference type="RefSeq" id="WP_345393657.1">
    <property type="nucleotide sequence ID" value="NZ_BAABLA010000020.1"/>
</dbReference>
<feature type="domain" description="Mce/MlaD" evidence="1">
    <location>
        <begin position="58"/>
        <end position="133"/>
    </location>
</feature>
<gene>
    <name evidence="3" type="ORF">ACFQGD_27030</name>
</gene>
<evidence type="ECO:0000313" key="4">
    <source>
        <dbReference type="Proteomes" id="UP001596337"/>
    </source>
</evidence>
<dbReference type="Pfam" id="PF02470">
    <property type="entry name" value="MlaD"/>
    <property type="match status" value="1"/>
</dbReference>
<dbReference type="PANTHER" id="PTHR33371">
    <property type="entry name" value="INTERMEMBRANE PHOSPHOLIPID TRANSPORT SYSTEM BINDING PROTEIN MLAD-RELATED"/>
    <property type="match status" value="1"/>
</dbReference>
<evidence type="ECO:0000259" key="1">
    <source>
        <dbReference type="Pfam" id="PF02470"/>
    </source>
</evidence>
<organism evidence="3 4">
    <name type="scientific">Haloechinothrix salitolerans</name>
    <dbReference type="NCBI Taxonomy" id="926830"/>
    <lineage>
        <taxon>Bacteria</taxon>
        <taxon>Bacillati</taxon>
        <taxon>Actinomycetota</taxon>
        <taxon>Actinomycetes</taxon>
        <taxon>Pseudonocardiales</taxon>
        <taxon>Pseudonocardiaceae</taxon>
        <taxon>Haloechinothrix</taxon>
    </lineage>
</organism>
<keyword evidence="4" id="KW-1185">Reference proteome</keyword>
<dbReference type="PANTHER" id="PTHR33371:SF15">
    <property type="entry name" value="LIPOPROTEIN LPRN"/>
    <property type="match status" value="1"/>
</dbReference>
<feature type="domain" description="Mammalian cell entry C-terminal" evidence="2">
    <location>
        <begin position="141"/>
        <end position="310"/>
    </location>
</feature>
<comment type="caution">
    <text evidence="3">The sequence shown here is derived from an EMBL/GenBank/DDBJ whole genome shotgun (WGS) entry which is preliminary data.</text>
</comment>